<gene>
    <name evidence="1" type="ORF">SSS_2763</name>
</gene>
<reference evidence="1" key="2">
    <citation type="submission" date="2020-01" db="EMBL/GenBank/DDBJ databases">
        <authorList>
            <person name="Korhonen P.K.K."/>
            <person name="Guangxu M.G."/>
            <person name="Wang T.W."/>
            <person name="Stroehlein A.J.S."/>
            <person name="Young N.D."/>
            <person name="Ang C.-S.A."/>
            <person name="Fernando D.W.F."/>
            <person name="Lu H.L."/>
            <person name="Taylor S.T."/>
            <person name="Ehtesham M.E.M."/>
            <person name="Najaraj S.H.N."/>
            <person name="Harsha G.H.G."/>
            <person name="Madugundu A.M."/>
            <person name="Renuse S.R."/>
            <person name="Holt D.H."/>
            <person name="Pandey A.P."/>
            <person name="Papenfuss A.P."/>
            <person name="Gasser R.B.G."/>
            <person name="Fischer K.F."/>
        </authorList>
    </citation>
    <scope>NUCLEOTIDE SEQUENCE</scope>
    <source>
        <strain evidence="1">SSS_KF_BRIS2020</strain>
    </source>
</reference>
<name>A0A834R2S8_SARSC</name>
<dbReference type="EnsemblMetazoa" id="SSS_2763s_mrna">
    <property type="protein sequence ID" value="KAF7488197.1"/>
    <property type="gene ID" value="SSS_2763"/>
</dbReference>
<organism evidence="1">
    <name type="scientific">Sarcoptes scabiei</name>
    <name type="common">Itch mite</name>
    <name type="synonym">Acarus scabiei</name>
    <dbReference type="NCBI Taxonomy" id="52283"/>
    <lineage>
        <taxon>Eukaryota</taxon>
        <taxon>Metazoa</taxon>
        <taxon>Ecdysozoa</taxon>
        <taxon>Arthropoda</taxon>
        <taxon>Chelicerata</taxon>
        <taxon>Arachnida</taxon>
        <taxon>Acari</taxon>
        <taxon>Acariformes</taxon>
        <taxon>Sarcoptiformes</taxon>
        <taxon>Astigmata</taxon>
        <taxon>Psoroptidia</taxon>
        <taxon>Sarcoptoidea</taxon>
        <taxon>Sarcoptidae</taxon>
        <taxon>Sarcoptinae</taxon>
        <taxon>Sarcoptes</taxon>
    </lineage>
</organism>
<reference evidence="2" key="3">
    <citation type="submission" date="2022-06" db="UniProtKB">
        <authorList>
            <consortium name="EnsemblMetazoa"/>
        </authorList>
    </citation>
    <scope>IDENTIFICATION</scope>
</reference>
<dbReference type="EMBL" id="WVUK01000066">
    <property type="protein sequence ID" value="KAF7488197.1"/>
    <property type="molecule type" value="Genomic_DNA"/>
</dbReference>
<sequence length="133" mass="14703">MTTLGANENGLLCHILFSFEKEKFLYTRLEEMEVSHLSLLFQQHDDGDVQSQVRIVPIPSLLDTNSSIIKFISILSIGSLSSSPKGKFLHQTFVSFVYRQNVSNKPKSISRSSSSSSSSLLVIRCNSSSQSSA</sequence>
<protein>
    <submittedName>
        <fullName evidence="1 2">Uncharacterized protein</fullName>
    </submittedName>
</protein>
<evidence type="ECO:0000313" key="1">
    <source>
        <dbReference type="EMBL" id="KAF7488197.1"/>
    </source>
</evidence>
<proteinExistence type="predicted"/>
<dbReference type="AlphaFoldDB" id="A0A834R2S8"/>
<evidence type="ECO:0000313" key="3">
    <source>
        <dbReference type="Proteomes" id="UP000070412"/>
    </source>
</evidence>
<keyword evidence="3" id="KW-1185">Reference proteome</keyword>
<dbReference type="Proteomes" id="UP000070412">
    <property type="component" value="Unassembled WGS sequence"/>
</dbReference>
<reference evidence="3" key="1">
    <citation type="journal article" date="2020" name="PLoS Negl. Trop. Dis.">
        <title>High-quality nuclear genome for Sarcoptes scabiei-A critical resource for a neglected parasite.</title>
        <authorList>
            <person name="Korhonen P.K."/>
            <person name="Gasser R.B."/>
            <person name="Ma G."/>
            <person name="Wang T."/>
            <person name="Stroehlein A.J."/>
            <person name="Young N.D."/>
            <person name="Ang C.S."/>
            <person name="Fernando D.D."/>
            <person name="Lu H.C."/>
            <person name="Taylor S."/>
            <person name="Reynolds S.L."/>
            <person name="Mofiz E."/>
            <person name="Najaraj S.H."/>
            <person name="Gowda H."/>
            <person name="Madugundu A."/>
            <person name="Renuse S."/>
            <person name="Holt D."/>
            <person name="Pandey A."/>
            <person name="Papenfuss A.T."/>
            <person name="Fischer K."/>
        </authorList>
    </citation>
    <scope>NUCLEOTIDE SEQUENCE [LARGE SCALE GENOMIC DNA]</scope>
</reference>
<accession>A0A834R2S8</accession>
<evidence type="ECO:0000313" key="2">
    <source>
        <dbReference type="EnsemblMetazoa" id="KAF7488197.1"/>
    </source>
</evidence>